<keyword evidence="8" id="KW-1185">Reference proteome</keyword>
<dbReference type="AlphaFoldDB" id="A0A368GQM1"/>
<dbReference type="OrthoDB" id="5820030at2759"/>
<dbReference type="Pfam" id="PF10292">
    <property type="entry name" value="7TM_GPCR_Srab"/>
    <property type="match status" value="1"/>
</dbReference>
<keyword evidence="2 6" id="KW-0812">Transmembrane</keyword>
<dbReference type="InterPro" id="IPR019408">
    <property type="entry name" value="7TM_GPCR_serpentine_rcpt_Srab"/>
</dbReference>
<keyword evidence="3 6" id="KW-1133">Transmembrane helix</keyword>
<feature type="transmembrane region" description="Helical" evidence="6">
    <location>
        <begin position="89"/>
        <end position="115"/>
    </location>
</feature>
<evidence type="ECO:0000313" key="7">
    <source>
        <dbReference type="EMBL" id="RCN46673.1"/>
    </source>
</evidence>
<protein>
    <recommendedName>
        <fullName evidence="9">G-protein coupled receptors family 1 profile domain-containing protein</fullName>
    </recommendedName>
</protein>
<proteinExistence type="inferred from homology"/>
<name>A0A368GQM1_ANCCA</name>
<feature type="transmembrane region" description="Helical" evidence="6">
    <location>
        <begin position="49"/>
        <end position="69"/>
    </location>
</feature>
<evidence type="ECO:0000256" key="3">
    <source>
        <dbReference type="ARBA" id="ARBA00022989"/>
    </source>
</evidence>
<dbReference type="Proteomes" id="UP000252519">
    <property type="component" value="Unassembled WGS sequence"/>
</dbReference>
<evidence type="ECO:0000256" key="4">
    <source>
        <dbReference type="ARBA" id="ARBA00023136"/>
    </source>
</evidence>
<dbReference type="GO" id="GO:0016020">
    <property type="term" value="C:membrane"/>
    <property type="evidence" value="ECO:0007669"/>
    <property type="project" value="UniProtKB-SubCell"/>
</dbReference>
<evidence type="ECO:0000313" key="8">
    <source>
        <dbReference type="Proteomes" id="UP000252519"/>
    </source>
</evidence>
<evidence type="ECO:0008006" key="9">
    <source>
        <dbReference type="Google" id="ProtNLM"/>
    </source>
</evidence>
<dbReference type="PANTHER" id="PTHR31357:SF5">
    <property type="entry name" value="SERPENTINE RECEPTOR CLASS ALPHA-1-RELATED"/>
    <property type="match status" value="1"/>
</dbReference>
<accession>A0A368GQM1</accession>
<comment type="subcellular location">
    <subcellularLocation>
        <location evidence="1">Membrane</location>
        <topology evidence="1">Multi-pass membrane protein</topology>
    </subcellularLocation>
</comment>
<evidence type="ECO:0000256" key="2">
    <source>
        <dbReference type="ARBA" id="ARBA00022692"/>
    </source>
</evidence>
<organism evidence="7 8">
    <name type="scientific">Ancylostoma caninum</name>
    <name type="common">Dog hookworm</name>
    <dbReference type="NCBI Taxonomy" id="29170"/>
    <lineage>
        <taxon>Eukaryota</taxon>
        <taxon>Metazoa</taxon>
        <taxon>Ecdysozoa</taxon>
        <taxon>Nematoda</taxon>
        <taxon>Chromadorea</taxon>
        <taxon>Rhabditida</taxon>
        <taxon>Rhabditina</taxon>
        <taxon>Rhabditomorpha</taxon>
        <taxon>Strongyloidea</taxon>
        <taxon>Ancylostomatidae</taxon>
        <taxon>Ancylostomatinae</taxon>
        <taxon>Ancylostoma</taxon>
    </lineage>
</organism>
<evidence type="ECO:0000256" key="5">
    <source>
        <dbReference type="ARBA" id="ARBA00037994"/>
    </source>
</evidence>
<dbReference type="PANTHER" id="PTHR31357">
    <property type="entry name" value="SERPENTINE RECEPTOR CLASS ALPHA-10"/>
    <property type="match status" value="1"/>
</dbReference>
<comment type="caution">
    <text evidence="7">The sequence shown here is derived from an EMBL/GenBank/DDBJ whole genome shotgun (WGS) entry which is preliminary data.</text>
</comment>
<keyword evidence="4 6" id="KW-0472">Membrane</keyword>
<evidence type="ECO:0000256" key="6">
    <source>
        <dbReference type="SAM" id="Phobius"/>
    </source>
</evidence>
<dbReference type="InterPro" id="IPR051080">
    <property type="entry name" value="Nematode_rcpt-like_serp_alpha"/>
</dbReference>
<sequence length="210" mass="22941">MSCPETEQLITSTGFLAAVASQAVAGFISAVICIFVSRQCKDLYFHVNCKILIVALLVLYIVHSVFIATLQTVQLIRYFVISDPCQVGLPPIVCFCLRLPATVCMIAFATLQLAITVERAVALWKRREYERYGPQLGYAFTFICVTSSAAATGWAVSDIDLSEGQAFCSAATPRTANRITLLCFSICGIDFITLVGIMALFISNETALKR</sequence>
<dbReference type="EMBL" id="JOJR01000075">
    <property type="protein sequence ID" value="RCN46673.1"/>
    <property type="molecule type" value="Genomic_DNA"/>
</dbReference>
<feature type="transmembrane region" description="Helical" evidence="6">
    <location>
        <begin position="15"/>
        <end position="37"/>
    </location>
</feature>
<dbReference type="GO" id="GO:0004984">
    <property type="term" value="F:olfactory receptor activity"/>
    <property type="evidence" value="ECO:0007669"/>
    <property type="project" value="TreeGrafter"/>
</dbReference>
<gene>
    <name evidence="7" type="ORF">ANCCAN_07302</name>
</gene>
<comment type="similarity">
    <text evidence="5">Belongs to the nematode receptor-like protein sra family.</text>
</comment>
<evidence type="ECO:0000256" key="1">
    <source>
        <dbReference type="ARBA" id="ARBA00004141"/>
    </source>
</evidence>
<feature type="transmembrane region" description="Helical" evidence="6">
    <location>
        <begin position="179"/>
        <end position="202"/>
    </location>
</feature>
<reference evidence="7 8" key="1">
    <citation type="submission" date="2014-10" db="EMBL/GenBank/DDBJ databases">
        <title>Draft genome of the hookworm Ancylostoma caninum.</title>
        <authorList>
            <person name="Mitreva M."/>
        </authorList>
    </citation>
    <scope>NUCLEOTIDE SEQUENCE [LARGE SCALE GENOMIC DNA]</scope>
    <source>
        <strain evidence="7 8">Baltimore</strain>
    </source>
</reference>